<name>X0Z3T0_9ZZZZ</name>
<evidence type="ECO:0000256" key="1">
    <source>
        <dbReference type="SAM" id="Phobius"/>
    </source>
</evidence>
<keyword evidence="1" id="KW-0812">Transmembrane</keyword>
<keyword evidence="1" id="KW-0472">Membrane</keyword>
<dbReference type="InterPro" id="IPR035205">
    <property type="entry name" value="DUF5320"/>
</dbReference>
<gene>
    <name evidence="2" type="ORF">S01H4_04422</name>
</gene>
<reference evidence="2" key="1">
    <citation type="journal article" date="2014" name="Front. Microbiol.">
        <title>High frequency of phylogenetically diverse reductive dehalogenase-homologous genes in deep subseafloor sedimentary metagenomes.</title>
        <authorList>
            <person name="Kawai M."/>
            <person name="Futagami T."/>
            <person name="Toyoda A."/>
            <person name="Takaki Y."/>
            <person name="Nishi S."/>
            <person name="Hori S."/>
            <person name="Arai W."/>
            <person name="Tsubouchi T."/>
            <person name="Morono Y."/>
            <person name="Uchiyama I."/>
            <person name="Ito T."/>
            <person name="Fujiyama A."/>
            <person name="Inagaki F."/>
            <person name="Takami H."/>
        </authorList>
    </citation>
    <scope>NUCLEOTIDE SEQUENCE</scope>
    <source>
        <strain evidence="2">Expedition CK06-06</strain>
    </source>
</reference>
<organism evidence="2">
    <name type="scientific">marine sediment metagenome</name>
    <dbReference type="NCBI Taxonomy" id="412755"/>
    <lineage>
        <taxon>unclassified sequences</taxon>
        <taxon>metagenomes</taxon>
        <taxon>ecological metagenomes</taxon>
    </lineage>
</organism>
<proteinExistence type="predicted"/>
<protein>
    <submittedName>
        <fullName evidence="2">Uncharacterized protein</fullName>
    </submittedName>
</protein>
<comment type="caution">
    <text evidence="2">The sequence shown here is derived from an EMBL/GenBank/DDBJ whole genome shotgun (WGS) entry which is preliminary data.</text>
</comment>
<dbReference type="EMBL" id="BART01001181">
    <property type="protein sequence ID" value="GAG63970.1"/>
    <property type="molecule type" value="Genomic_DNA"/>
</dbReference>
<sequence>MPGFDGTGPLGQGPLTGGGRGFCVVPAGYTGNVPVGYDGIQGYPVNPGYPYGANYGGYSTPSYNYPYYSMRGAYMSPIAAGFGYFRRGRRMLSARIGRGRGIRGRGRRF</sequence>
<accession>X0Z3T0</accession>
<dbReference type="AlphaFoldDB" id="X0Z3T0"/>
<keyword evidence="1" id="KW-1133">Transmembrane helix</keyword>
<dbReference type="Pfam" id="PF17253">
    <property type="entry name" value="DUF5320"/>
    <property type="match status" value="1"/>
</dbReference>
<feature type="transmembrane region" description="Helical" evidence="1">
    <location>
        <begin position="65"/>
        <end position="85"/>
    </location>
</feature>
<evidence type="ECO:0000313" key="2">
    <source>
        <dbReference type="EMBL" id="GAG63970.1"/>
    </source>
</evidence>